<keyword evidence="4 10" id="KW-0812">Transmembrane</keyword>
<dbReference type="GO" id="GO:0000750">
    <property type="term" value="P:pheromone-dependent signal transduction involved in conjugation with cellular fusion"/>
    <property type="evidence" value="ECO:0007669"/>
    <property type="project" value="TreeGrafter"/>
</dbReference>
<keyword evidence="6" id="KW-0297">G-protein coupled receptor</keyword>
<evidence type="ECO:0000313" key="12">
    <source>
        <dbReference type="Proteomes" id="UP000813824"/>
    </source>
</evidence>
<evidence type="ECO:0000256" key="5">
    <source>
        <dbReference type="ARBA" id="ARBA00022989"/>
    </source>
</evidence>
<evidence type="ECO:0000256" key="8">
    <source>
        <dbReference type="ARBA" id="ARBA00023170"/>
    </source>
</evidence>
<dbReference type="EMBL" id="JAEVFJ010000013">
    <property type="protein sequence ID" value="KAH8101254.1"/>
    <property type="molecule type" value="Genomic_DNA"/>
</dbReference>
<dbReference type="InterPro" id="IPR001546">
    <property type="entry name" value="GPCR_Pheromne_A_rcpt"/>
</dbReference>
<evidence type="ECO:0000256" key="1">
    <source>
        <dbReference type="ARBA" id="ARBA00004141"/>
    </source>
</evidence>
<gene>
    <name evidence="11" type="ORF">BXZ70DRAFT_892346</name>
</gene>
<comment type="similarity">
    <text evidence="2">Belongs to the G-protein coupled receptor 4 family.</text>
</comment>
<dbReference type="PANTHER" id="PTHR28097">
    <property type="entry name" value="PHEROMONE A FACTOR RECEPTOR"/>
    <property type="match status" value="1"/>
</dbReference>
<evidence type="ECO:0000313" key="11">
    <source>
        <dbReference type="EMBL" id="KAH8101254.1"/>
    </source>
</evidence>
<feature type="transmembrane region" description="Helical" evidence="10">
    <location>
        <begin position="107"/>
        <end position="127"/>
    </location>
</feature>
<dbReference type="GO" id="GO:0004933">
    <property type="term" value="F:mating-type a-factor pheromone receptor activity"/>
    <property type="evidence" value="ECO:0007669"/>
    <property type="project" value="InterPro"/>
</dbReference>
<evidence type="ECO:0000256" key="3">
    <source>
        <dbReference type="ARBA" id="ARBA00022507"/>
    </source>
</evidence>
<feature type="transmembrane region" description="Helical" evidence="10">
    <location>
        <begin position="263"/>
        <end position="281"/>
    </location>
</feature>
<keyword evidence="12" id="KW-1185">Reference proteome</keyword>
<evidence type="ECO:0000256" key="10">
    <source>
        <dbReference type="SAM" id="Phobius"/>
    </source>
</evidence>
<dbReference type="InterPro" id="IPR001499">
    <property type="entry name" value="GPCR_STE3"/>
</dbReference>
<protein>
    <submittedName>
        <fullName evidence="11">GPCR fungal pheromone mating factor</fullName>
    </submittedName>
</protein>
<keyword evidence="5 10" id="KW-1133">Transmembrane helix</keyword>
<dbReference type="Proteomes" id="UP000813824">
    <property type="component" value="Unassembled WGS sequence"/>
</dbReference>
<evidence type="ECO:0000256" key="6">
    <source>
        <dbReference type="ARBA" id="ARBA00023040"/>
    </source>
</evidence>
<evidence type="ECO:0000256" key="9">
    <source>
        <dbReference type="ARBA" id="ARBA00023224"/>
    </source>
</evidence>
<evidence type="ECO:0000256" key="4">
    <source>
        <dbReference type="ARBA" id="ARBA00022692"/>
    </source>
</evidence>
<keyword evidence="3" id="KW-0589">Pheromone response</keyword>
<comment type="caution">
    <text evidence="11">The sequence shown here is derived from an EMBL/GenBank/DDBJ whole genome shotgun (WGS) entry which is preliminary data.</text>
</comment>
<evidence type="ECO:0000256" key="7">
    <source>
        <dbReference type="ARBA" id="ARBA00023136"/>
    </source>
</evidence>
<dbReference type="GO" id="GO:0005886">
    <property type="term" value="C:plasma membrane"/>
    <property type="evidence" value="ECO:0007669"/>
    <property type="project" value="TreeGrafter"/>
</dbReference>
<organism evidence="11 12">
    <name type="scientific">Cristinia sonorae</name>
    <dbReference type="NCBI Taxonomy" id="1940300"/>
    <lineage>
        <taxon>Eukaryota</taxon>
        <taxon>Fungi</taxon>
        <taxon>Dikarya</taxon>
        <taxon>Basidiomycota</taxon>
        <taxon>Agaricomycotina</taxon>
        <taxon>Agaricomycetes</taxon>
        <taxon>Agaricomycetidae</taxon>
        <taxon>Agaricales</taxon>
        <taxon>Pleurotineae</taxon>
        <taxon>Stephanosporaceae</taxon>
        <taxon>Cristinia</taxon>
    </lineage>
</organism>
<keyword evidence="8" id="KW-0675">Receptor</keyword>
<evidence type="ECO:0000256" key="2">
    <source>
        <dbReference type="ARBA" id="ARBA00011085"/>
    </source>
</evidence>
<dbReference type="PANTHER" id="PTHR28097:SF1">
    <property type="entry name" value="PHEROMONE A FACTOR RECEPTOR"/>
    <property type="match status" value="1"/>
</dbReference>
<comment type="subcellular location">
    <subcellularLocation>
        <location evidence="1">Membrane</location>
        <topology evidence="1">Multi-pass membrane protein</topology>
    </subcellularLocation>
</comment>
<reference evidence="11" key="1">
    <citation type="journal article" date="2021" name="New Phytol.">
        <title>Evolutionary innovations through gain and loss of genes in the ectomycorrhizal Boletales.</title>
        <authorList>
            <person name="Wu G."/>
            <person name="Miyauchi S."/>
            <person name="Morin E."/>
            <person name="Kuo A."/>
            <person name="Drula E."/>
            <person name="Varga T."/>
            <person name="Kohler A."/>
            <person name="Feng B."/>
            <person name="Cao Y."/>
            <person name="Lipzen A."/>
            <person name="Daum C."/>
            <person name="Hundley H."/>
            <person name="Pangilinan J."/>
            <person name="Johnson J."/>
            <person name="Barry K."/>
            <person name="LaButti K."/>
            <person name="Ng V."/>
            <person name="Ahrendt S."/>
            <person name="Min B."/>
            <person name="Choi I.G."/>
            <person name="Park H."/>
            <person name="Plett J.M."/>
            <person name="Magnuson J."/>
            <person name="Spatafora J.W."/>
            <person name="Nagy L.G."/>
            <person name="Henrissat B."/>
            <person name="Grigoriev I.V."/>
            <person name="Yang Z.L."/>
            <person name="Xu J."/>
            <person name="Martin F.M."/>
        </authorList>
    </citation>
    <scope>NUCLEOTIDE SEQUENCE</scope>
    <source>
        <strain evidence="11">KKN 215</strain>
    </source>
</reference>
<keyword evidence="9" id="KW-0807">Transducer</keyword>
<dbReference type="PRINTS" id="PR00899">
    <property type="entry name" value="GPCRSTE3"/>
</dbReference>
<proteinExistence type="inferred from homology"/>
<keyword evidence="7 10" id="KW-0472">Membrane</keyword>
<feature type="transmembrane region" description="Helical" evidence="10">
    <location>
        <begin position="29"/>
        <end position="50"/>
    </location>
</feature>
<dbReference type="OrthoDB" id="2874149at2759"/>
<dbReference type="AlphaFoldDB" id="A0A8K0XQI0"/>
<dbReference type="CDD" id="cd14966">
    <property type="entry name" value="7tmD_STE3"/>
    <property type="match status" value="1"/>
</dbReference>
<dbReference type="PRINTS" id="PR00900">
    <property type="entry name" value="PHEROMONEAR"/>
</dbReference>
<name>A0A8K0XQI0_9AGAR</name>
<sequence>MLPVGACIAAVLVLVPLPAHWRAKNVATVSLIAWFFITNMIYFVNSLVWLHDSVPRLRVWCDIVTKLIIGASSAIPAATLCICKHLELVASGRMVRLTHDDHRRRKLFELSLCWGIPVVFMTLHYVVQGHRFDIVESFGCQPAIYYSLPAVFIIWFPPLLLSVITLVYSALALHHFLRQRINFATHLDSSGSSLNTNRYLRLMAMAITEIFWGTSLNAVAMYANIAPGLRPWTDWADVHSNFGRIATFRIFEIGKPYLRQMLIIWWAMPVSAYIFFLFFAFGEVTKKDYKRVFDWTMRFVFRQSPLPRAKLLDSVSSTTRSVPLIP</sequence>
<dbReference type="Pfam" id="PF02076">
    <property type="entry name" value="STE3"/>
    <property type="match status" value="1"/>
</dbReference>
<feature type="transmembrane region" description="Helical" evidence="10">
    <location>
        <begin position="202"/>
        <end position="225"/>
    </location>
</feature>
<accession>A0A8K0XQI0</accession>
<feature type="transmembrane region" description="Helical" evidence="10">
    <location>
        <begin position="147"/>
        <end position="171"/>
    </location>
</feature>